<organism evidence="2 3">
    <name type="scientific">Streptomyces botrytidirepellens</name>
    <dbReference type="NCBI Taxonomy" id="2486417"/>
    <lineage>
        <taxon>Bacteria</taxon>
        <taxon>Bacillati</taxon>
        <taxon>Actinomycetota</taxon>
        <taxon>Actinomycetes</taxon>
        <taxon>Kitasatosporales</taxon>
        <taxon>Streptomycetaceae</taxon>
        <taxon>Streptomyces</taxon>
    </lineage>
</organism>
<comment type="caution">
    <text evidence="2">The sequence shown here is derived from an EMBL/GenBank/DDBJ whole genome shotgun (WGS) entry which is preliminary data.</text>
</comment>
<sequence length="102" mass="11016">MEAELPGHRMPVGGHGERAENIAVAGEDRTGQGPPDLLQKDLRDQPAGQGNRRILLDPGGNETRHVMELTPQQLGEQDLLRPPMQVDGALADAGAAPRSRRR</sequence>
<dbReference type="Proteomes" id="UP000275401">
    <property type="component" value="Unassembled WGS sequence"/>
</dbReference>
<accession>A0A3M8WHG5</accession>
<dbReference type="AlphaFoldDB" id="A0A3M8WHG5"/>
<protein>
    <submittedName>
        <fullName evidence="2">Uncharacterized protein</fullName>
    </submittedName>
</protein>
<name>A0A3M8WHG5_9ACTN</name>
<proteinExistence type="predicted"/>
<evidence type="ECO:0000256" key="1">
    <source>
        <dbReference type="SAM" id="MobiDB-lite"/>
    </source>
</evidence>
<dbReference type="RefSeq" id="WP_123099889.1">
    <property type="nucleotide sequence ID" value="NZ_RIBZ01000154.1"/>
</dbReference>
<dbReference type="EMBL" id="RIBZ01000154">
    <property type="protein sequence ID" value="RNG28810.1"/>
    <property type="molecule type" value="Genomic_DNA"/>
</dbReference>
<feature type="compositionally biased region" description="Basic and acidic residues" evidence="1">
    <location>
        <begin position="15"/>
        <end position="30"/>
    </location>
</feature>
<gene>
    <name evidence="2" type="ORF">EEJ42_11790</name>
</gene>
<reference evidence="2 3" key="1">
    <citation type="submission" date="2018-11" db="EMBL/GenBank/DDBJ databases">
        <title>The Potential of Streptomyces as Biocontrol Agents against the Tomato grey mould, Botrytis cinerea (Gray mold) Frontiers in Microbiology.</title>
        <authorList>
            <person name="Li D."/>
        </authorList>
    </citation>
    <scope>NUCLEOTIDE SEQUENCE [LARGE SCALE GENOMIC DNA]</scope>
    <source>
        <strain evidence="2 3">NEAU-LD23</strain>
    </source>
</reference>
<evidence type="ECO:0000313" key="3">
    <source>
        <dbReference type="Proteomes" id="UP000275401"/>
    </source>
</evidence>
<keyword evidence="3" id="KW-1185">Reference proteome</keyword>
<evidence type="ECO:0000313" key="2">
    <source>
        <dbReference type="EMBL" id="RNG28810.1"/>
    </source>
</evidence>
<feature type="region of interest" description="Disordered" evidence="1">
    <location>
        <begin position="1"/>
        <end position="102"/>
    </location>
</feature>